<gene>
    <name evidence="1" type="ORF">NOR_06702</name>
</gene>
<dbReference type="Proteomes" id="UP000243498">
    <property type="component" value="Unassembled WGS sequence"/>
</dbReference>
<evidence type="ECO:0000313" key="2">
    <source>
        <dbReference type="Proteomes" id="UP000243498"/>
    </source>
</evidence>
<dbReference type="EMBL" id="AZHC01000026">
    <property type="protein sequence ID" value="OAA38312.1"/>
    <property type="molecule type" value="Genomic_DNA"/>
</dbReference>
<name>A0A166ZWH9_METRR</name>
<accession>A0A166ZWH9</accession>
<proteinExistence type="predicted"/>
<reference evidence="1 2" key="1">
    <citation type="journal article" date="2016" name="Genome Biol. Evol.">
        <title>Divergent and convergent evolution of fungal pathogenicity.</title>
        <authorList>
            <person name="Shang Y."/>
            <person name="Xiao G."/>
            <person name="Zheng P."/>
            <person name="Cen K."/>
            <person name="Zhan S."/>
            <person name="Wang C."/>
        </authorList>
    </citation>
    <scope>NUCLEOTIDE SEQUENCE [LARGE SCALE GENOMIC DNA]</scope>
    <source>
        <strain evidence="1 2">RCEF 4871</strain>
    </source>
</reference>
<evidence type="ECO:0000313" key="1">
    <source>
        <dbReference type="EMBL" id="OAA38312.1"/>
    </source>
</evidence>
<keyword evidence="2" id="KW-1185">Reference proteome</keyword>
<protein>
    <submittedName>
        <fullName evidence="1">Uncharacterized protein</fullName>
    </submittedName>
</protein>
<dbReference type="AlphaFoldDB" id="A0A166ZWH9"/>
<comment type="caution">
    <text evidence="1">The sequence shown here is derived from an EMBL/GenBank/DDBJ whole genome shotgun (WGS) entry which is preliminary data.</text>
</comment>
<sequence length="103" mass="11021">MFSNLSSNRTTVLAAEVATVVVFPTDWCVPPLVVVGKQVFTGMVNNGKDARSTQVLVRGADKNLGLAATDEEITTSRTNPFILRGVDGLIRLALLARPATEHV</sequence>
<organism evidence="1 2">
    <name type="scientific">Metarhizium rileyi (strain RCEF 4871)</name>
    <name type="common">Nomuraea rileyi</name>
    <dbReference type="NCBI Taxonomy" id="1649241"/>
    <lineage>
        <taxon>Eukaryota</taxon>
        <taxon>Fungi</taxon>
        <taxon>Dikarya</taxon>
        <taxon>Ascomycota</taxon>
        <taxon>Pezizomycotina</taxon>
        <taxon>Sordariomycetes</taxon>
        <taxon>Hypocreomycetidae</taxon>
        <taxon>Hypocreales</taxon>
        <taxon>Clavicipitaceae</taxon>
        <taxon>Metarhizium</taxon>
    </lineage>
</organism>